<dbReference type="GO" id="GO:0016780">
    <property type="term" value="F:phosphotransferase activity, for other substituted phosphate groups"/>
    <property type="evidence" value="ECO:0007669"/>
    <property type="project" value="InterPro"/>
</dbReference>
<feature type="transmembrane region" description="Helical" evidence="8">
    <location>
        <begin position="254"/>
        <end position="277"/>
    </location>
</feature>
<keyword evidence="5 8" id="KW-1133">Transmembrane helix</keyword>
<dbReference type="GO" id="GO:0046872">
    <property type="term" value="F:metal ion binding"/>
    <property type="evidence" value="ECO:0007669"/>
    <property type="project" value="UniProtKB-KW"/>
</dbReference>
<feature type="transmembrane region" description="Helical" evidence="8">
    <location>
        <begin position="107"/>
        <end position="127"/>
    </location>
</feature>
<evidence type="ECO:0000313" key="9">
    <source>
        <dbReference type="EMBL" id="VYT00679.1"/>
    </source>
</evidence>
<feature type="transmembrane region" description="Helical" evidence="8">
    <location>
        <begin position="47"/>
        <end position="65"/>
    </location>
</feature>
<feature type="binding site" evidence="7">
    <location>
        <position position="156"/>
    </location>
    <ligand>
        <name>Mg(2+)</name>
        <dbReference type="ChEBI" id="CHEBI:18420"/>
    </ligand>
</feature>
<keyword evidence="4 8" id="KW-0812">Transmembrane</keyword>
<dbReference type="PANTHER" id="PTHR22926">
    <property type="entry name" value="PHOSPHO-N-ACETYLMURAMOYL-PENTAPEPTIDE-TRANSFERASE"/>
    <property type="match status" value="1"/>
</dbReference>
<dbReference type="GO" id="GO:0071555">
    <property type="term" value="P:cell wall organization"/>
    <property type="evidence" value="ECO:0007669"/>
    <property type="project" value="TreeGrafter"/>
</dbReference>
<dbReference type="CDD" id="cd06853">
    <property type="entry name" value="GT_WecA_like"/>
    <property type="match status" value="1"/>
</dbReference>
<gene>
    <name evidence="9" type="primary">wecA</name>
    <name evidence="9" type="ORF">AOLFYP35_01183</name>
</gene>
<dbReference type="GO" id="GO:0044038">
    <property type="term" value="P:cell wall macromolecule biosynthetic process"/>
    <property type="evidence" value="ECO:0007669"/>
    <property type="project" value="TreeGrafter"/>
</dbReference>
<evidence type="ECO:0000256" key="6">
    <source>
        <dbReference type="ARBA" id="ARBA00023136"/>
    </source>
</evidence>
<keyword evidence="6 8" id="KW-0472">Membrane</keyword>
<evidence type="ECO:0000256" key="1">
    <source>
        <dbReference type="ARBA" id="ARBA00004651"/>
    </source>
</evidence>
<dbReference type="EMBL" id="CACRSM010000002">
    <property type="protein sequence ID" value="VYT00679.1"/>
    <property type="molecule type" value="Genomic_DNA"/>
</dbReference>
<feature type="transmembrane region" description="Helical" evidence="8">
    <location>
        <begin position="77"/>
        <end position="95"/>
    </location>
</feature>
<dbReference type="GO" id="GO:0009103">
    <property type="term" value="P:lipopolysaccharide biosynthetic process"/>
    <property type="evidence" value="ECO:0007669"/>
    <property type="project" value="TreeGrafter"/>
</dbReference>
<evidence type="ECO:0000256" key="2">
    <source>
        <dbReference type="ARBA" id="ARBA00022475"/>
    </source>
</evidence>
<keyword evidence="7" id="KW-0460">Magnesium</keyword>
<keyword evidence="2" id="KW-1003">Cell membrane</keyword>
<reference evidence="9" key="1">
    <citation type="submission" date="2019-11" db="EMBL/GenBank/DDBJ databases">
        <authorList>
            <person name="Feng L."/>
        </authorList>
    </citation>
    <scope>NUCLEOTIDE SEQUENCE</scope>
    <source>
        <strain evidence="9">AodontolyticusLFYP35</strain>
    </source>
</reference>
<dbReference type="PROSITE" id="PS01348">
    <property type="entry name" value="MRAY_2"/>
    <property type="match status" value="1"/>
</dbReference>
<feature type="transmembrane region" description="Helical" evidence="8">
    <location>
        <begin position="189"/>
        <end position="213"/>
    </location>
</feature>
<dbReference type="AlphaFoldDB" id="A0A6N2T7B2"/>
<name>A0A6N2T7B2_9ACTO</name>
<protein>
    <submittedName>
        <fullName evidence="9">Decaprenyl-phosphate N-acetylglucosaminephosphotransferase</fullName>
        <ecNumber evidence="9">2.7.8.35</ecNumber>
    </submittedName>
</protein>
<feature type="transmembrane region" description="Helical" evidence="8">
    <location>
        <begin position="139"/>
        <end position="158"/>
    </location>
</feature>
<proteinExistence type="predicted"/>
<dbReference type="InterPro" id="IPR000715">
    <property type="entry name" value="Glycosyl_transferase_4"/>
</dbReference>
<organism evidence="9">
    <name type="scientific">Schaalia odontolytica</name>
    <dbReference type="NCBI Taxonomy" id="1660"/>
    <lineage>
        <taxon>Bacteria</taxon>
        <taxon>Bacillati</taxon>
        <taxon>Actinomycetota</taxon>
        <taxon>Actinomycetes</taxon>
        <taxon>Actinomycetales</taxon>
        <taxon>Actinomycetaceae</taxon>
        <taxon>Schaalia</taxon>
    </lineage>
</organism>
<dbReference type="PANTHER" id="PTHR22926:SF3">
    <property type="entry name" value="UNDECAPRENYL-PHOSPHATE ALPHA-N-ACETYLGLUCOSAMINYL 1-PHOSPHATE TRANSFERASE"/>
    <property type="match status" value="1"/>
</dbReference>
<dbReference type="InterPro" id="IPR018480">
    <property type="entry name" value="PNAcMuramoyl-5peptid_Trfase_CS"/>
</dbReference>
<evidence type="ECO:0000256" key="8">
    <source>
        <dbReference type="SAM" id="Phobius"/>
    </source>
</evidence>
<keyword evidence="3 9" id="KW-0808">Transferase</keyword>
<feature type="transmembrane region" description="Helical" evidence="8">
    <location>
        <begin position="336"/>
        <end position="356"/>
    </location>
</feature>
<comment type="subcellular location">
    <subcellularLocation>
        <location evidence="1">Cell membrane</location>
        <topology evidence="1">Multi-pass membrane protein</topology>
    </subcellularLocation>
</comment>
<dbReference type="Pfam" id="PF00953">
    <property type="entry name" value="Glycos_transf_4"/>
    <property type="match status" value="1"/>
</dbReference>
<feature type="transmembrane region" description="Helical" evidence="8">
    <location>
        <begin position="310"/>
        <end position="330"/>
    </location>
</feature>
<evidence type="ECO:0000256" key="4">
    <source>
        <dbReference type="ARBA" id="ARBA00022692"/>
    </source>
</evidence>
<sequence length="383" mass="40990">MKVYVLLMVVAAALTVLLTPLVRWACLRWGIVPKLRSRDIQSTPIPRLGGIAITIALVITMLISARIPYMSPLFETNAAWAVVVGALAMCILGVVDDVVELDWLTKLSGQILIAGSMAFNGVQLVSFPIFGVTIGSSRLSLMLTVFLIVGIMNAVNFIDGLDGLAAGVVGIGAAAFFVYSYVLTRIMGAASYATTASLAVITLVGVCLGFLWFNFHPSSIMMGGGSETMGLVLAAAGIIVTGQVDPSVLGGQQLLVSFLPLLLPISVICVPIGDLVVTTIRRMLRGKSPFHADRSHFHDRLLARGHSHRGVVAILWMWTALVAFPPVAILVHDWKRVALCALPALALGIWLTASEFPAFTRARRRAHHDHIEATAPKSPKENA</sequence>
<comment type="cofactor">
    <cofactor evidence="7">
        <name>Mg(2+)</name>
        <dbReference type="ChEBI" id="CHEBI:18420"/>
    </cofactor>
</comment>
<evidence type="ECO:0000256" key="5">
    <source>
        <dbReference type="ARBA" id="ARBA00022989"/>
    </source>
</evidence>
<feature type="transmembrane region" description="Helical" evidence="8">
    <location>
        <begin position="164"/>
        <end position="182"/>
    </location>
</feature>
<evidence type="ECO:0000256" key="7">
    <source>
        <dbReference type="PIRSR" id="PIRSR600715-1"/>
    </source>
</evidence>
<keyword evidence="7" id="KW-0479">Metal-binding</keyword>
<accession>A0A6N2T7B2</accession>
<dbReference type="EC" id="2.7.8.35" evidence="9"/>
<evidence type="ECO:0000256" key="3">
    <source>
        <dbReference type="ARBA" id="ARBA00022679"/>
    </source>
</evidence>
<dbReference type="GO" id="GO:0005886">
    <property type="term" value="C:plasma membrane"/>
    <property type="evidence" value="ECO:0007669"/>
    <property type="project" value="UniProtKB-SubCell"/>
</dbReference>